<sequence>MLDSLIRIHFPPGGDVRVKRINGSDYNKSFAKTSKLFGQLVENLKDHLLIVVDHFEHFTLKLQQNFLYSILNGSKTRPWFVILIGTKENSHSLLEKRVKSRLSRHKITFNVPFSLDEKIVMLFERIWPKYGQSGVRLSALLILCREAVLPPKGKRKMLKSLSLRQLCLLNCLARLEVRMQRIASTYQEIANEYFRFTNEHMKSMRVRIIALYRDLDELASIGALSLAKGSDFGQIQFRKATSNVEAAAILKTLSWKSSSSVSSAQFVIRHFRLPVPASFCWSMTKLSWFGPCRGDNRLSAHSAFVLTLAILSAVFSFASCADAPAELTTTVVVCPLSLSQVGCTCNVLSQSQSVQILCNDTQPDKVWGSLDGFAPNIDKLAIRRCPTNNKSSTLKQLLPLKIRSLEISHCSIAQIQPNAFDAIADSLEELSLDGNALTSLPKINKLKRIQSLNFNSNSIKEVPDSAFTGLKELRFLRLRMNKICNLMPNLLSDQKGSLELLDLSYNCFSLVPSAALRNCVELKWLNLAGNSIDGIMPMQFMSLPNLIELRLHSNGLKRIATNGFMNVPALRHLFLQNNKLGMLDEGTLQAFKELQLVDLNSNIFYKAIRLDG</sequence>
<accession>A0A183C5P8</accession>
<dbReference type="InterPro" id="IPR003591">
    <property type="entry name" value="Leu-rich_rpt_typical-subtyp"/>
</dbReference>
<evidence type="ECO:0000256" key="2">
    <source>
        <dbReference type="ARBA" id="ARBA00022729"/>
    </source>
</evidence>
<dbReference type="GO" id="GO:0009966">
    <property type="term" value="P:regulation of signal transduction"/>
    <property type="evidence" value="ECO:0007669"/>
    <property type="project" value="UniProtKB-ARBA"/>
</dbReference>
<reference evidence="4" key="1">
    <citation type="submission" date="2014-05" db="EMBL/GenBank/DDBJ databases">
        <title>The genome and life-stage specific transcriptomes of Globodera pallida elucidate key aspects of plant parasitism by a cyst nematode.</title>
        <authorList>
            <person name="Cotton J.A."/>
            <person name="Lilley C.J."/>
            <person name="Jones L.M."/>
            <person name="Kikuchi T."/>
            <person name="Reid A.J."/>
            <person name="Thorpe P."/>
            <person name="Tsai I.J."/>
            <person name="Beasley H."/>
            <person name="Blok V."/>
            <person name="Cock P.J.A."/>
            <person name="Van den Akker S.E."/>
            <person name="Holroyd N."/>
            <person name="Hunt M."/>
            <person name="Mantelin S."/>
            <person name="Naghra H."/>
            <person name="Pain A."/>
            <person name="Palomares-Rius J.E."/>
            <person name="Zarowiecki M."/>
            <person name="Berriman M."/>
            <person name="Jones J.T."/>
            <person name="Urwin P.E."/>
        </authorList>
    </citation>
    <scope>NUCLEOTIDE SEQUENCE [LARGE SCALE GENOMIC DNA]</scope>
    <source>
        <strain evidence="4">Lindley</strain>
    </source>
</reference>
<evidence type="ECO:0000256" key="3">
    <source>
        <dbReference type="ARBA" id="ARBA00022737"/>
    </source>
</evidence>
<dbReference type="SUPFAM" id="SSF52058">
    <property type="entry name" value="L domain-like"/>
    <property type="match status" value="1"/>
</dbReference>
<dbReference type="Gene3D" id="3.80.10.10">
    <property type="entry name" value="Ribonuclease Inhibitor"/>
    <property type="match status" value="2"/>
</dbReference>
<dbReference type="PANTHER" id="PTHR24373">
    <property type="entry name" value="SLIT RELATED LEUCINE-RICH REPEAT NEURONAL PROTEIN"/>
    <property type="match status" value="1"/>
</dbReference>
<name>A0A183C5P8_GLOPA</name>
<dbReference type="InterPro" id="IPR032675">
    <property type="entry name" value="LRR_dom_sf"/>
</dbReference>
<dbReference type="AlphaFoldDB" id="A0A183C5P8"/>
<evidence type="ECO:0000313" key="4">
    <source>
        <dbReference type="Proteomes" id="UP000050741"/>
    </source>
</evidence>
<protein>
    <submittedName>
        <fullName evidence="5">Protein kinase domain-containing protein</fullName>
    </submittedName>
</protein>
<dbReference type="Gene3D" id="3.40.50.300">
    <property type="entry name" value="P-loop containing nucleotide triphosphate hydrolases"/>
    <property type="match status" value="1"/>
</dbReference>
<dbReference type="PANTHER" id="PTHR24373:SF275">
    <property type="entry name" value="TIR DOMAIN-CONTAINING PROTEIN"/>
    <property type="match status" value="1"/>
</dbReference>
<dbReference type="SMART" id="SM00369">
    <property type="entry name" value="LRR_TYP"/>
    <property type="match status" value="6"/>
</dbReference>
<dbReference type="Pfam" id="PF13855">
    <property type="entry name" value="LRR_8"/>
    <property type="match status" value="2"/>
</dbReference>
<evidence type="ECO:0000256" key="1">
    <source>
        <dbReference type="ARBA" id="ARBA00022614"/>
    </source>
</evidence>
<dbReference type="PROSITE" id="PS51450">
    <property type="entry name" value="LRR"/>
    <property type="match status" value="1"/>
</dbReference>
<organism evidence="4 5">
    <name type="scientific">Globodera pallida</name>
    <name type="common">Potato cyst nematode worm</name>
    <name type="synonym">Heterodera pallida</name>
    <dbReference type="NCBI Taxonomy" id="36090"/>
    <lineage>
        <taxon>Eukaryota</taxon>
        <taxon>Metazoa</taxon>
        <taxon>Ecdysozoa</taxon>
        <taxon>Nematoda</taxon>
        <taxon>Chromadorea</taxon>
        <taxon>Rhabditida</taxon>
        <taxon>Tylenchina</taxon>
        <taxon>Tylenchomorpha</taxon>
        <taxon>Tylenchoidea</taxon>
        <taxon>Heteroderidae</taxon>
        <taxon>Heteroderinae</taxon>
        <taxon>Globodera</taxon>
    </lineage>
</organism>
<dbReference type="Pfam" id="PF00560">
    <property type="entry name" value="LRR_1"/>
    <property type="match status" value="2"/>
</dbReference>
<keyword evidence="3" id="KW-0677">Repeat</keyword>
<keyword evidence="1" id="KW-0433">Leucine-rich repeat</keyword>
<dbReference type="InterPro" id="IPR050328">
    <property type="entry name" value="Dev_Immune_Receptor"/>
</dbReference>
<evidence type="ECO:0000313" key="5">
    <source>
        <dbReference type="WBParaSite" id="GPLIN_000819300"/>
    </source>
</evidence>
<dbReference type="InterPro" id="IPR001611">
    <property type="entry name" value="Leu-rich_rpt"/>
</dbReference>
<dbReference type="InterPro" id="IPR027417">
    <property type="entry name" value="P-loop_NTPase"/>
</dbReference>
<dbReference type="Proteomes" id="UP000050741">
    <property type="component" value="Unassembled WGS sequence"/>
</dbReference>
<proteinExistence type="predicted"/>
<dbReference type="WBParaSite" id="GPLIN_000819300">
    <property type="protein sequence ID" value="GPLIN_000819300"/>
    <property type="gene ID" value="GPLIN_000819300"/>
</dbReference>
<keyword evidence="4" id="KW-1185">Reference proteome</keyword>
<keyword evidence="2" id="KW-0732">Signal</keyword>
<reference evidence="5" key="2">
    <citation type="submission" date="2016-06" db="UniProtKB">
        <authorList>
            <consortium name="WormBaseParasite"/>
        </authorList>
    </citation>
    <scope>IDENTIFICATION</scope>
</reference>